<dbReference type="AlphaFoldDB" id="A0A4Q0SNI9"/>
<dbReference type="InterPro" id="IPR005467">
    <property type="entry name" value="His_kinase_dom"/>
</dbReference>
<dbReference type="PROSITE" id="PS50109">
    <property type="entry name" value="HIS_KIN"/>
    <property type="match status" value="1"/>
</dbReference>
<dbReference type="InterPro" id="IPR003661">
    <property type="entry name" value="HisK_dim/P_dom"/>
</dbReference>
<dbReference type="Pfam" id="PF01590">
    <property type="entry name" value="GAF"/>
    <property type="match status" value="2"/>
</dbReference>
<evidence type="ECO:0000313" key="7">
    <source>
        <dbReference type="Proteomes" id="UP000290565"/>
    </source>
</evidence>
<dbReference type="InterPro" id="IPR004358">
    <property type="entry name" value="Sig_transdc_His_kin-like_C"/>
</dbReference>
<dbReference type="SUPFAM" id="SSF55874">
    <property type="entry name" value="ATPase domain of HSP90 chaperone/DNA topoisomerase II/histidine kinase"/>
    <property type="match status" value="1"/>
</dbReference>
<gene>
    <name evidence="6" type="ORF">XH94_13530</name>
</gene>
<dbReference type="Proteomes" id="UP000290565">
    <property type="component" value="Unassembled WGS sequence"/>
</dbReference>
<dbReference type="Gene3D" id="3.30.565.10">
    <property type="entry name" value="Histidine kinase-like ATPase, C-terminal domain"/>
    <property type="match status" value="1"/>
</dbReference>
<dbReference type="InterPro" id="IPR036890">
    <property type="entry name" value="HATPase_C_sf"/>
</dbReference>
<feature type="domain" description="Histidine kinase" evidence="5">
    <location>
        <begin position="759"/>
        <end position="1003"/>
    </location>
</feature>
<dbReference type="InterPro" id="IPR003018">
    <property type="entry name" value="GAF"/>
</dbReference>
<dbReference type="RefSeq" id="WP_128944786.1">
    <property type="nucleotide sequence ID" value="NZ_LBJM01000042.1"/>
</dbReference>
<dbReference type="EC" id="2.7.13.3" evidence="2"/>
<evidence type="ECO:0000313" key="6">
    <source>
        <dbReference type="EMBL" id="RXH40390.1"/>
    </source>
</evidence>
<dbReference type="SMART" id="SM00387">
    <property type="entry name" value="HATPase_c"/>
    <property type="match status" value="1"/>
</dbReference>
<dbReference type="InterPro" id="IPR003594">
    <property type="entry name" value="HATPase_dom"/>
</dbReference>
<dbReference type="InterPro" id="IPR029016">
    <property type="entry name" value="GAF-like_dom_sf"/>
</dbReference>
<dbReference type="Gene3D" id="3.30.450.40">
    <property type="match status" value="4"/>
</dbReference>
<feature type="coiled-coil region" evidence="4">
    <location>
        <begin position="720"/>
        <end position="750"/>
    </location>
</feature>
<comment type="caution">
    <text evidence="6">The sequence shown here is derived from an EMBL/GenBank/DDBJ whole genome shotgun (WGS) entry which is preliminary data.</text>
</comment>
<proteinExistence type="predicted"/>
<reference evidence="6 7" key="1">
    <citation type="submission" date="2015-04" db="EMBL/GenBank/DDBJ databases">
        <title>Comparative genomics of rhizobia nodulating Arachis hypogaea in China.</title>
        <authorList>
            <person name="Li Y."/>
        </authorList>
    </citation>
    <scope>NUCLEOTIDE SEQUENCE [LARGE SCALE GENOMIC DNA]</scope>
    <source>
        <strain evidence="6 7">CCBAU 51787</strain>
    </source>
</reference>
<dbReference type="SMART" id="SM00388">
    <property type="entry name" value="HisKA"/>
    <property type="match status" value="1"/>
</dbReference>
<keyword evidence="3" id="KW-0597">Phosphoprotein</keyword>
<dbReference type="Gene3D" id="1.10.287.130">
    <property type="match status" value="1"/>
</dbReference>
<dbReference type="SUPFAM" id="SSF47384">
    <property type="entry name" value="Homodimeric domain of signal transducing histidine kinase"/>
    <property type="match status" value="1"/>
</dbReference>
<keyword evidence="4" id="KW-0175">Coiled coil</keyword>
<keyword evidence="6" id="KW-0808">Transferase</keyword>
<dbReference type="Pfam" id="PF13185">
    <property type="entry name" value="GAF_2"/>
    <property type="match status" value="2"/>
</dbReference>
<evidence type="ECO:0000256" key="2">
    <source>
        <dbReference type="ARBA" id="ARBA00012438"/>
    </source>
</evidence>
<evidence type="ECO:0000259" key="5">
    <source>
        <dbReference type="PROSITE" id="PS50109"/>
    </source>
</evidence>
<dbReference type="Pfam" id="PF02518">
    <property type="entry name" value="HATPase_c"/>
    <property type="match status" value="1"/>
</dbReference>
<evidence type="ECO:0000256" key="1">
    <source>
        <dbReference type="ARBA" id="ARBA00000085"/>
    </source>
</evidence>
<dbReference type="SUPFAM" id="SSF55781">
    <property type="entry name" value="GAF domain-like"/>
    <property type="match status" value="4"/>
</dbReference>
<accession>A0A4Q0SNI9</accession>
<dbReference type="CDD" id="cd00082">
    <property type="entry name" value="HisKA"/>
    <property type="match status" value="1"/>
</dbReference>
<dbReference type="GO" id="GO:0000155">
    <property type="term" value="F:phosphorelay sensor kinase activity"/>
    <property type="evidence" value="ECO:0007669"/>
    <property type="project" value="InterPro"/>
</dbReference>
<name>A0A4Q0SNI9_9BRAD</name>
<dbReference type="PRINTS" id="PR00344">
    <property type="entry name" value="BCTRLSENSOR"/>
</dbReference>
<dbReference type="SMART" id="SM00065">
    <property type="entry name" value="GAF"/>
    <property type="match status" value="4"/>
</dbReference>
<dbReference type="Pfam" id="PF00512">
    <property type="entry name" value="HisKA"/>
    <property type="match status" value="1"/>
</dbReference>
<evidence type="ECO:0000256" key="4">
    <source>
        <dbReference type="SAM" id="Coils"/>
    </source>
</evidence>
<protein>
    <recommendedName>
        <fullName evidence="2">histidine kinase</fullName>
        <ecNumber evidence="2">2.7.13.3</ecNumber>
    </recommendedName>
</protein>
<dbReference type="PANTHER" id="PTHR43065:SF42">
    <property type="entry name" value="TWO-COMPONENT SENSOR PPRA"/>
    <property type="match status" value="1"/>
</dbReference>
<comment type="catalytic activity">
    <reaction evidence="1">
        <text>ATP + protein L-histidine = ADP + protein N-phospho-L-histidine.</text>
        <dbReference type="EC" id="2.7.13.3"/>
    </reaction>
</comment>
<dbReference type="InterPro" id="IPR036097">
    <property type="entry name" value="HisK_dim/P_sf"/>
</dbReference>
<dbReference type="EMBL" id="LBJM01000042">
    <property type="protein sequence ID" value="RXH40390.1"/>
    <property type="molecule type" value="Genomic_DNA"/>
</dbReference>
<dbReference type="PANTHER" id="PTHR43065">
    <property type="entry name" value="SENSOR HISTIDINE KINASE"/>
    <property type="match status" value="1"/>
</dbReference>
<keyword evidence="6" id="KW-0418">Kinase</keyword>
<evidence type="ECO:0000256" key="3">
    <source>
        <dbReference type="ARBA" id="ARBA00022553"/>
    </source>
</evidence>
<sequence length="1013" mass="110394">MAALPQDVVADLQQENARLLAELRAAQDRESATADILKIIASSPSEVKPVFDAIARRANALLGGFSTTVFRFIDGMAHLAAFTPTNPAADAALQNMFPRPIADFESFARTQAGKVVPTPDTEALTTEIKFIARARGFRSMLFVPLTTGGVVIGMISVTRVEPGTFAPHHVQLLQTFADQAVIAIENVRLFDEVQAKTRDLAESLQQQTATADVLKVISRSTFDLQTVLNTLVDSAARLCEAEMAFIMRREGDEYHAGAAVGFSAEYIEFLRAHPITPGRNTVTGRAVFERRPVQVLDVAADPEYGLRESTTMAGQRTALGVPLMRENEPIGAIVIARKRVQPFTEKQIELVATFADQAVIAIENVRLFEQLQSRTRDLSEALTYQTGSANILRVIASSPTEVGPALEAIVESACGLCEAYDALVVLRDGDDIVVQAHHGQVPVVWSRRSISVQSPSGRAISDRRTVHVHDLLGPEGDEFPTGREYALRSNVRTVLSVPLLREGESMGAIVLRRTEVRPFGEKQIALLQTFADQAVIAIGNARLFEQLNESLERQTATSEVLEIISASSGALTPVFHKILENATRICGAGFGTMNLYEEGGFRTVALHNAPPAYVETRLHQSIRPHPASGLGTVEKTHQMVHIDDIRTQPPYVEGNPNVRALADLAGARTLVIVPMLREDELIGTITIFRQEVKPFTDKQIELVSNFAHQGVIAIENARLLNELRERTMELSQSLEELRNAQDRLIQTEKLASLGQLTAGIAHEIKNPLNFVNNFAALSSELIDELGDGLRSAALGEAARQDIDALIRMLQGNLEKIVQHGKRADSIVKNMLLHSREGSGERRSADINAIVEESLNLAYHGARAEKAGFNIKLERNLDPSAGALDLYPQEITRVFLNLISNGFYAASKQKDAAGGGFEPRLRATTTNLGGAVEIRIRDNGAGIPADVREKIFNPFFTTKPAGEGTGLGLSICHDIIVKQHGGSIEVETEAGDYTEFIITLPRTLEAPLQTGGRS</sequence>
<organism evidence="6 7">
    <name type="scientific">Bradyrhizobium zhanjiangense</name>
    <dbReference type="NCBI Taxonomy" id="1325107"/>
    <lineage>
        <taxon>Bacteria</taxon>
        <taxon>Pseudomonadati</taxon>
        <taxon>Pseudomonadota</taxon>
        <taxon>Alphaproteobacteria</taxon>
        <taxon>Hyphomicrobiales</taxon>
        <taxon>Nitrobacteraceae</taxon>
        <taxon>Bradyrhizobium</taxon>
    </lineage>
</organism>